<keyword evidence="1" id="KW-0812">Transmembrane</keyword>
<keyword evidence="1" id="KW-0472">Membrane</keyword>
<comment type="subcellular location">
    <subcellularLocation>
        <location evidence="1">Cell outer membrane</location>
        <topology evidence="1">Multi-pass membrane protein</topology>
    </subcellularLocation>
</comment>
<dbReference type="InterPro" id="IPR023996">
    <property type="entry name" value="TonB-dep_OMP_SusC/RagA"/>
</dbReference>
<dbReference type="InterPro" id="IPR037066">
    <property type="entry name" value="Plug_dom_sf"/>
</dbReference>
<keyword evidence="2" id="KW-0732">Signal</keyword>
<dbReference type="NCBIfam" id="TIGR04057">
    <property type="entry name" value="SusC_RagA_signa"/>
    <property type="match status" value="1"/>
</dbReference>
<dbReference type="Gene3D" id="2.60.40.1120">
    <property type="entry name" value="Carboxypeptidase-like, regulatory domain"/>
    <property type="match status" value="1"/>
</dbReference>
<dbReference type="PROSITE" id="PS52016">
    <property type="entry name" value="TONB_DEPENDENT_REC_3"/>
    <property type="match status" value="1"/>
</dbReference>
<dbReference type="InterPro" id="IPR008969">
    <property type="entry name" value="CarboxyPept-like_regulatory"/>
</dbReference>
<dbReference type="Gene3D" id="2.170.130.10">
    <property type="entry name" value="TonB-dependent receptor, plug domain"/>
    <property type="match status" value="1"/>
</dbReference>
<evidence type="ECO:0000313" key="4">
    <source>
        <dbReference type="EMBL" id="MDO5968715.1"/>
    </source>
</evidence>
<feature type="chain" id="PRO_5046549108" evidence="2">
    <location>
        <begin position="21"/>
        <end position="1031"/>
    </location>
</feature>
<proteinExistence type="inferred from homology"/>
<evidence type="ECO:0000256" key="2">
    <source>
        <dbReference type="SAM" id="SignalP"/>
    </source>
</evidence>
<keyword evidence="1" id="KW-0998">Cell outer membrane</keyword>
<feature type="signal peptide" evidence="2">
    <location>
        <begin position="1"/>
        <end position="20"/>
    </location>
</feature>
<dbReference type="NCBIfam" id="TIGR04056">
    <property type="entry name" value="OMP_RagA_SusC"/>
    <property type="match status" value="1"/>
</dbReference>
<keyword evidence="5" id="KW-1185">Reference proteome</keyword>
<reference evidence="4" key="1">
    <citation type="submission" date="2023-07" db="EMBL/GenBank/DDBJ databases">
        <title>Two novel species in the genus Flavivirga.</title>
        <authorList>
            <person name="Kwon K."/>
        </authorList>
    </citation>
    <scope>NUCLEOTIDE SEQUENCE</scope>
    <source>
        <strain evidence="4">KCTC 52353</strain>
    </source>
</reference>
<keyword evidence="4" id="KW-0675">Receptor</keyword>
<organism evidence="4 5">
    <name type="scientific">Flavivirga aquimarina</name>
    <dbReference type="NCBI Taxonomy" id="2027862"/>
    <lineage>
        <taxon>Bacteria</taxon>
        <taxon>Pseudomonadati</taxon>
        <taxon>Bacteroidota</taxon>
        <taxon>Flavobacteriia</taxon>
        <taxon>Flavobacteriales</taxon>
        <taxon>Flavobacteriaceae</taxon>
        <taxon>Flavivirga</taxon>
    </lineage>
</organism>
<dbReference type="SUPFAM" id="SSF49464">
    <property type="entry name" value="Carboxypeptidase regulatory domain-like"/>
    <property type="match status" value="1"/>
</dbReference>
<protein>
    <submittedName>
        <fullName evidence="4">TonB-dependent receptor</fullName>
    </submittedName>
</protein>
<dbReference type="SUPFAM" id="SSF56935">
    <property type="entry name" value="Porins"/>
    <property type="match status" value="1"/>
</dbReference>
<accession>A0ABT8W6J3</accession>
<sequence>MKLKLITLFLCCFSLVSAWSQTVTGIVMDGSGLPLAGVNVIIKDTQTGAVTDFDGKFRIKAKQGDVLQFSYIGYINQEVTIDSQQNVSVSMKENLSELDEIVIVGYGEQKKESVVGSIGQVKGAELLETGTPNVTNALSGISPGLLIVQESGEPGNDDGDIFIRGVAEPLILVDGVEVVGGFSNIDPRDVETISILKDGSATAVYGIRGANGVIIITTKRGKIGKPKVSFSSQYSVKTYPDRYDSLNAYEAESLRNVALYNDADFGNGFNSQEDLNHWRDGNLPYLYPDTDWVDFATEDFATSFNQTVSVRGGSDFVKYYASAGYLQEGDITASRKFFNYDPEFKFKRYSFRGNLDFTLSKSTRLITSISSRIEDRNKAGTGEDNDNNNFLGYFTNAPGTIPFYPAEALEKYPDPFFPGVEEIRFPITSQIGSDVNGASRRTKTIFNIDLELQQDLDFITEGLTASVKYNYVSNYTTRQIINFDSSLEVRPDRHDLLRDGTWDSFESPDYERPFDFNIGNEATSGTDEISYFKTQLNYGRSFGKHNVTGTVLFSRNKRINGTQFPFFNEDYVSRLTYDFDSKYFLEVAGAYNGDETFFTGKRFKFFPSISGGINLAKLKFVNNIIPELNNFKIRASYGETGDKSGLKVNNVLYRWQYLTFFGYTSGNTDTRANQRFFFGEGETQEIDVIEIKQLGNENLTWATVIKKNIGVDFGFLNNKISGSVDFFREQREGSIARPTNATSPIFLGSVVELPFANLGATDRKGYELSLTYKNRTAGGLSYSINGFYAFYENRVIFSPADGPGTPQYTTVAGKPSGTTALLQTDGYFQNIDELLNYPTYAGAPGLGDLRYIDYNANGTVIGASDEDMIRFDLPKAPKHSYSLRLNASYKAWSFSALINGIEGHKGLANSSLYYSLPGTAAAGRIDHLDYWTPDNPNAEFPAVHIGSNNPNTLVATTDRVVDLDYIKLRNVNIGYNFDMSESEIGISALKVYVSGSNLLTISDLGYADPEGNKPGAYPTLTRFNLGLDITF</sequence>
<comment type="similarity">
    <text evidence="1">Belongs to the TonB-dependent receptor family.</text>
</comment>
<keyword evidence="1" id="KW-0813">Transport</keyword>
<keyword evidence="1" id="KW-1134">Transmembrane beta strand</keyword>
<evidence type="ECO:0000259" key="3">
    <source>
        <dbReference type="Pfam" id="PF07715"/>
    </source>
</evidence>
<evidence type="ECO:0000313" key="5">
    <source>
        <dbReference type="Proteomes" id="UP001176883"/>
    </source>
</evidence>
<dbReference type="EMBL" id="JAUOEK010000045">
    <property type="protein sequence ID" value="MDO5968715.1"/>
    <property type="molecule type" value="Genomic_DNA"/>
</dbReference>
<dbReference type="Proteomes" id="UP001176883">
    <property type="component" value="Unassembled WGS sequence"/>
</dbReference>
<dbReference type="RefSeq" id="WP_303276395.1">
    <property type="nucleotide sequence ID" value="NZ_JAUOEK010000045.1"/>
</dbReference>
<dbReference type="InterPro" id="IPR023997">
    <property type="entry name" value="TonB-dep_OMP_SusC/RagA_CS"/>
</dbReference>
<comment type="caution">
    <text evidence="4">The sequence shown here is derived from an EMBL/GenBank/DDBJ whole genome shotgun (WGS) entry which is preliminary data.</text>
</comment>
<feature type="domain" description="TonB-dependent receptor plug" evidence="3">
    <location>
        <begin position="111"/>
        <end position="213"/>
    </location>
</feature>
<dbReference type="InterPro" id="IPR039426">
    <property type="entry name" value="TonB-dep_rcpt-like"/>
</dbReference>
<dbReference type="Pfam" id="PF13715">
    <property type="entry name" value="CarbopepD_reg_2"/>
    <property type="match status" value="1"/>
</dbReference>
<dbReference type="Pfam" id="PF07715">
    <property type="entry name" value="Plug"/>
    <property type="match status" value="1"/>
</dbReference>
<name>A0ABT8W6J3_9FLAO</name>
<gene>
    <name evidence="4" type="ORF">Q4Q35_02740</name>
</gene>
<evidence type="ECO:0000256" key="1">
    <source>
        <dbReference type="PROSITE-ProRule" id="PRU01360"/>
    </source>
</evidence>
<dbReference type="InterPro" id="IPR012910">
    <property type="entry name" value="Plug_dom"/>
</dbReference>